<dbReference type="SMART" id="SM00315">
    <property type="entry name" value="RGS"/>
    <property type="match status" value="1"/>
</dbReference>
<dbReference type="InParanoid" id="D7FW12"/>
<dbReference type="SMART" id="SM00100">
    <property type="entry name" value="cNMP"/>
    <property type="match status" value="1"/>
</dbReference>
<dbReference type="Gene3D" id="2.60.120.10">
    <property type="entry name" value="Jelly Rolls"/>
    <property type="match status" value="1"/>
</dbReference>
<evidence type="ECO:0000313" key="4">
    <source>
        <dbReference type="Proteomes" id="UP000002630"/>
    </source>
</evidence>
<evidence type="ECO:0000313" key="3">
    <source>
        <dbReference type="EMBL" id="CBJ25532.1"/>
    </source>
</evidence>
<dbReference type="CDD" id="cd00038">
    <property type="entry name" value="CAP_ED"/>
    <property type="match status" value="1"/>
</dbReference>
<dbReference type="InterPro" id="IPR036305">
    <property type="entry name" value="RGS_sf"/>
</dbReference>
<evidence type="ECO:0000256" key="1">
    <source>
        <dbReference type="SAM" id="MobiDB-lite"/>
    </source>
</evidence>
<feature type="compositionally biased region" description="Acidic residues" evidence="1">
    <location>
        <begin position="430"/>
        <end position="446"/>
    </location>
</feature>
<dbReference type="EMBL" id="FN649727">
    <property type="protein sequence ID" value="CBJ25532.1"/>
    <property type="molecule type" value="Genomic_DNA"/>
</dbReference>
<feature type="compositionally biased region" description="Gly residues" evidence="1">
    <location>
        <begin position="369"/>
        <end position="382"/>
    </location>
</feature>
<dbReference type="InterPro" id="IPR016137">
    <property type="entry name" value="RGS"/>
</dbReference>
<dbReference type="OrthoDB" id="10374087at2759"/>
<dbReference type="InterPro" id="IPR014710">
    <property type="entry name" value="RmlC-like_jellyroll"/>
</dbReference>
<protein>
    <recommendedName>
        <fullName evidence="2">Cyclic nucleotide-binding domain-containing protein</fullName>
    </recommendedName>
</protein>
<organism evidence="3 4">
    <name type="scientific">Ectocarpus siliculosus</name>
    <name type="common">Brown alga</name>
    <name type="synonym">Conferva siliculosa</name>
    <dbReference type="NCBI Taxonomy" id="2880"/>
    <lineage>
        <taxon>Eukaryota</taxon>
        <taxon>Sar</taxon>
        <taxon>Stramenopiles</taxon>
        <taxon>Ochrophyta</taxon>
        <taxon>PX clade</taxon>
        <taxon>Phaeophyceae</taxon>
        <taxon>Ectocarpales</taxon>
        <taxon>Ectocarpaceae</taxon>
        <taxon>Ectocarpus</taxon>
    </lineage>
</organism>
<sequence length="688" mass="72937">MPAASAGPAAAGGWVSPGGSKRGGAGSRLRMTRVDGFNSTVGFSPRNRKDRPFAERACIPATEVIDVLENLSGTLIFNTATSQERLALASRLRHWVVEDGTYLIREGDGDRNRSAIFMIASGKATISLNRTIEGGSVQEVDIKDIKSPNYFGEGRVLGDSQAYASVRAKEELVVYYLMRADIEELVSPTTRALMERDMLVRKFQKEHLDDLFAVIRKNLSGMECLARFAEEQRMGGEVGFFIEVEAYQNAETSEDDEARKQHAERIVASYISPSSSGVPGLIYTSEAQRNALAAKMRRLWPKHKPRHENSSIPRNSEKEGSGGGGKVDPPVVHGGGLVGDGPADGEKGGGASLDDDRGVAGLGRHTPPGVGGDTLVGEGEGCGDVSPDSCSGNAGDGGEGPGSQWSGSRDARTESSSSSARWDSGRSDNGDGEGDGEMIDGAEDEEGRQGTDRKALSRSLFDEILDQNAIPTIRQNIVPKFIQSSYYEIFLAELFPQVETPDIDASAGNESRLAHLKSDNTSMTLDESDGGPSRQYRTTSLEEVRDSPEALAARIAQAVAAARKVAEEAAVAAAAAAAAAVAAEVADGGRSKDPAVAAVEASDSALEVARGQKRLLTLDEARSVNDSAVSGLRFAEGDDGTDHSGEEEDFSDELLVVIGFRKGGLVRRVSTGGLARIEEKAGKPCLLM</sequence>
<proteinExistence type="predicted"/>
<dbReference type="PROSITE" id="PS50042">
    <property type="entry name" value="CNMP_BINDING_3"/>
    <property type="match status" value="1"/>
</dbReference>
<name>D7FW12_ECTSI</name>
<gene>
    <name evidence="3" type="ORF">Esi_0003_0169</name>
</gene>
<feature type="domain" description="Cyclic nucleotide-binding" evidence="2">
    <location>
        <begin position="76"/>
        <end position="189"/>
    </location>
</feature>
<dbReference type="AlphaFoldDB" id="D7FW12"/>
<feature type="region of interest" description="Disordered" evidence="1">
    <location>
        <begin position="1"/>
        <end position="29"/>
    </location>
</feature>
<dbReference type="SUPFAM" id="SSF51206">
    <property type="entry name" value="cAMP-binding domain-like"/>
    <property type="match status" value="1"/>
</dbReference>
<feature type="region of interest" description="Disordered" evidence="1">
    <location>
        <begin position="516"/>
        <end position="535"/>
    </location>
</feature>
<dbReference type="Pfam" id="PF00027">
    <property type="entry name" value="cNMP_binding"/>
    <property type="match status" value="1"/>
</dbReference>
<dbReference type="EMBL" id="FN648486">
    <property type="protein sequence ID" value="CBJ25532.1"/>
    <property type="molecule type" value="Genomic_DNA"/>
</dbReference>
<accession>D7FW12</accession>
<dbReference type="SUPFAM" id="SSF48097">
    <property type="entry name" value="Regulator of G-protein signaling, RGS"/>
    <property type="match status" value="1"/>
</dbReference>
<dbReference type="Proteomes" id="UP000002630">
    <property type="component" value="Linkage Group LG02"/>
</dbReference>
<dbReference type="InterPro" id="IPR000595">
    <property type="entry name" value="cNMP-bd_dom"/>
</dbReference>
<keyword evidence="4" id="KW-1185">Reference proteome</keyword>
<evidence type="ECO:0000259" key="2">
    <source>
        <dbReference type="PROSITE" id="PS50042"/>
    </source>
</evidence>
<feature type="region of interest" description="Disordered" evidence="1">
    <location>
        <begin position="298"/>
        <end position="453"/>
    </location>
</feature>
<feature type="compositionally biased region" description="Low complexity" evidence="1">
    <location>
        <begin position="1"/>
        <end position="19"/>
    </location>
</feature>
<dbReference type="InterPro" id="IPR018490">
    <property type="entry name" value="cNMP-bd_dom_sf"/>
</dbReference>
<reference evidence="3 4" key="1">
    <citation type="journal article" date="2010" name="Nature">
        <title>The Ectocarpus genome and the independent evolution of multicellularity in brown algae.</title>
        <authorList>
            <person name="Cock J.M."/>
            <person name="Sterck L."/>
            <person name="Rouze P."/>
            <person name="Scornet D."/>
            <person name="Allen A.E."/>
            <person name="Amoutzias G."/>
            <person name="Anthouard V."/>
            <person name="Artiguenave F."/>
            <person name="Aury J.M."/>
            <person name="Badger J.H."/>
            <person name="Beszteri B."/>
            <person name="Billiau K."/>
            <person name="Bonnet E."/>
            <person name="Bothwell J.H."/>
            <person name="Bowler C."/>
            <person name="Boyen C."/>
            <person name="Brownlee C."/>
            <person name="Carrano C.J."/>
            <person name="Charrier B."/>
            <person name="Cho G.Y."/>
            <person name="Coelho S.M."/>
            <person name="Collen J."/>
            <person name="Corre E."/>
            <person name="Da Silva C."/>
            <person name="Delage L."/>
            <person name="Delaroque N."/>
            <person name="Dittami S.M."/>
            <person name="Doulbeau S."/>
            <person name="Elias M."/>
            <person name="Farnham G."/>
            <person name="Gachon C.M."/>
            <person name="Gschloessl B."/>
            <person name="Heesch S."/>
            <person name="Jabbari K."/>
            <person name="Jubin C."/>
            <person name="Kawai H."/>
            <person name="Kimura K."/>
            <person name="Kloareg B."/>
            <person name="Kupper F.C."/>
            <person name="Lang D."/>
            <person name="Le Bail A."/>
            <person name="Leblanc C."/>
            <person name="Lerouge P."/>
            <person name="Lohr M."/>
            <person name="Lopez P.J."/>
            <person name="Martens C."/>
            <person name="Maumus F."/>
            <person name="Michel G."/>
            <person name="Miranda-Saavedra D."/>
            <person name="Morales J."/>
            <person name="Moreau H."/>
            <person name="Motomura T."/>
            <person name="Nagasato C."/>
            <person name="Napoli C.A."/>
            <person name="Nelson D.R."/>
            <person name="Nyvall-Collen P."/>
            <person name="Peters A.F."/>
            <person name="Pommier C."/>
            <person name="Potin P."/>
            <person name="Poulain J."/>
            <person name="Quesneville H."/>
            <person name="Read B."/>
            <person name="Rensing S.A."/>
            <person name="Ritter A."/>
            <person name="Rousvoal S."/>
            <person name="Samanta M."/>
            <person name="Samson G."/>
            <person name="Schroeder D.C."/>
            <person name="Segurens B."/>
            <person name="Strittmatter M."/>
            <person name="Tonon T."/>
            <person name="Tregear J.W."/>
            <person name="Valentin K."/>
            <person name="von Dassow P."/>
            <person name="Yamagishi T."/>
            <person name="Van de Peer Y."/>
            <person name="Wincker P."/>
        </authorList>
    </citation>
    <scope>NUCLEOTIDE SEQUENCE [LARGE SCALE GENOMIC DNA]</scope>
    <source>
        <strain evidence="4">Ec32 / CCAP1310/4</strain>
    </source>
</reference>